<evidence type="ECO:0000313" key="1">
    <source>
        <dbReference type="EMBL" id="KAJ8121229.1"/>
    </source>
</evidence>
<accession>A0ACC2J1A0</accession>
<comment type="caution">
    <text evidence="1">The sequence shown here is derived from an EMBL/GenBank/DDBJ whole genome shotgun (WGS) entry which is preliminary data.</text>
</comment>
<keyword evidence="2" id="KW-1185">Reference proteome</keyword>
<name>A0ACC2J1A0_9PEZI</name>
<gene>
    <name evidence="1" type="ORF">ONZ43_g2271</name>
</gene>
<reference evidence="1" key="1">
    <citation type="submission" date="2022-11" db="EMBL/GenBank/DDBJ databases">
        <title>Genome Sequence of Nemania bipapillata.</title>
        <authorList>
            <person name="Buettner E."/>
        </authorList>
    </citation>
    <scope>NUCLEOTIDE SEQUENCE</scope>
    <source>
        <strain evidence="1">CP14</strain>
    </source>
</reference>
<protein>
    <submittedName>
        <fullName evidence="1">Uncharacterized protein</fullName>
    </submittedName>
</protein>
<dbReference type="EMBL" id="JAPESX010000453">
    <property type="protein sequence ID" value="KAJ8121229.1"/>
    <property type="molecule type" value="Genomic_DNA"/>
</dbReference>
<evidence type="ECO:0000313" key="2">
    <source>
        <dbReference type="Proteomes" id="UP001153334"/>
    </source>
</evidence>
<sequence length="82" mass="8934">MDALKKVIGGDKQNTQNANPAGASGQKDDYGDKGNPPTGAEFINKKYLNDKLSRDQLEKVTDSAREGFEKMTGKNVPDKFSN</sequence>
<dbReference type="Proteomes" id="UP001153334">
    <property type="component" value="Unassembled WGS sequence"/>
</dbReference>
<proteinExistence type="predicted"/>
<organism evidence="1 2">
    <name type="scientific">Nemania bipapillata</name>
    <dbReference type="NCBI Taxonomy" id="110536"/>
    <lineage>
        <taxon>Eukaryota</taxon>
        <taxon>Fungi</taxon>
        <taxon>Dikarya</taxon>
        <taxon>Ascomycota</taxon>
        <taxon>Pezizomycotina</taxon>
        <taxon>Sordariomycetes</taxon>
        <taxon>Xylariomycetidae</taxon>
        <taxon>Xylariales</taxon>
        <taxon>Xylariaceae</taxon>
        <taxon>Nemania</taxon>
    </lineage>
</organism>